<keyword evidence="1" id="KW-0812">Transmembrane</keyword>
<reference evidence="2 3" key="1">
    <citation type="submission" date="2021-01" db="EMBL/GenBank/DDBJ databases">
        <title>Whole genome shotgun sequence of Asanoa iriomotensis NBRC 100142.</title>
        <authorList>
            <person name="Komaki H."/>
            <person name="Tamura T."/>
        </authorList>
    </citation>
    <scope>NUCLEOTIDE SEQUENCE [LARGE SCALE GENOMIC DNA]</scope>
    <source>
        <strain evidence="2 3">NBRC 100142</strain>
    </source>
</reference>
<dbReference type="Proteomes" id="UP000624325">
    <property type="component" value="Unassembled WGS sequence"/>
</dbReference>
<dbReference type="EMBL" id="BONC01000035">
    <property type="protein sequence ID" value="GIF58633.1"/>
    <property type="molecule type" value="Genomic_DNA"/>
</dbReference>
<evidence type="ECO:0000313" key="2">
    <source>
        <dbReference type="EMBL" id="GIF58633.1"/>
    </source>
</evidence>
<keyword evidence="1" id="KW-1133">Transmembrane helix</keyword>
<evidence type="ECO:0000313" key="3">
    <source>
        <dbReference type="Proteomes" id="UP000624325"/>
    </source>
</evidence>
<feature type="transmembrane region" description="Helical" evidence="1">
    <location>
        <begin position="12"/>
        <end position="34"/>
    </location>
</feature>
<keyword evidence="3" id="KW-1185">Reference proteome</keyword>
<name>A0ABQ4C767_9ACTN</name>
<sequence>MASEMLGPGTAAAAGLAKVVAVMATVIAAVSRIGMVREIRMARMVAIHFGANKTSMDFFETYAESDL</sequence>
<comment type="caution">
    <text evidence="2">The sequence shown here is derived from an EMBL/GenBank/DDBJ whole genome shotgun (WGS) entry which is preliminary data.</text>
</comment>
<organism evidence="2 3">
    <name type="scientific">Asanoa iriomotensis</name>
    <dbReference type="NCBI Taxonomy" id="234613"/>
    <lineage>
        <taxon>Bacteria</taxon>
        <taxon>Bacillati</taxon>
        <taxon>Actinomycetota</taxon>
        <taxon>Actinomycetes</taxon>
        <taxon>Micromonosporales</taxon>
        <taxon>Micromonosporaceae</taxon>
        <taxon>Asanoa</taxon>
    </lineage>
</organism>
<evidence type="ECO:0000256" key="1">
    <source>
        <dbReference type="SAM" id="Phobius"/>
    </source>
</evidence>
<gene>
    <name evidence="2" type="ORF">Air01nite_47280</name>
</gene>
<accession>A0ABQ4C767</accession>
<protein>
    <submittedName>
        <fullName evidence="2">Uncharacterized protein</fullName>
    </submittedName>
</protein>
<proteinExistence type="predicted"/>
<keyword evidence="1" id="KW-0472">Membrane</keyword>